<accession>A0A5B8XCJ6</accession>
<dbReference type="GO" id="GO:0006782">
    <property type="term" value="P:protoporphyrinogen IX biosynthetic process"/>
    <property type="evidence" value="ECO:0007669"/>
    <property type="project" value="UniProtKB-UniPathway"/>
</dbReference>
<gene>
    <name evidence="11" type="ORF">Deia_00272</name>
</gene>
<dbReference type="RefSeq" id="WP_146820375.1">
    <property type="nucleotide sequence ID" value="NZ_CP029077.1"/>
</dbReference>
<dbReference type="GO" id="GO:0005737">
    <property type="term" value="C:cytoplasm"/>
    <property type="evidence" value="ECO:0007669"/>
    <property type="project" value="UniProtKB-UniRule"/>
</dbReference>
<dbReference type="InterPro" id="IPR000860">
    <property type="entry name" value="HemC"/>
</dbReference>
<keyword evidence="7" id="KW-0627">Porphyrin biosynthesis</keyword>
<protein>
    <recommendedName>
        <fullName evidence="9">Hydroxymethylbilane synthase</fullName>
        <ecNumber evidence="9">2.5.1.61</ecNumber>
    </recommendedName>
</protein>
<dbReference type="Pfam" id="PF01379">
    <property type="entry name" value="Porphobil_deam"/>
    <property type="match status" value="1"/>
</dbReference>
<comment type="similarity">
    <text evidence="4">Belongs to the HMBS family.</text>
</comment>
<evidence type="ECO:0000256" key="1">
    <source>
        <dbReference type="ARBA" id="ARBA00001916"/>
    </source>
</evidence>
<evidence type="ECO:0000256" key="3">
    <source>
        <dbReference type="ARBA" id="ARBA00004735"/>
    </source>
</evidence>
<feature type="domain" description="Porphobilinogen deaminase N-terminal" evidence="10">
    <location>
        <begin position="4"/>
        <end position="211"/>
    </location>
</feature>
<evidence type="ECO:0000313" key="12">
    <source>
        <dbReference type="Proteomes" id="UP000321934"/>
    </source>
</evidence>
<evidence type="ECO:0000256" key="9">
    <source>
        <dbReference type="NCBIfam" id="TIGR00212"/>
    </source>
</evidence>
<dbReference type="AlphaFoldDB" id="A0A5B8XCJ6"/>
<dbReference type="InterPro" id="IPR022417">
    <property type="entry name" value="Porphobilin_deaminase_N"/>
</dbReference>
<evidence type="ECO:0000313" key="11">
    <source>
        <dbReference type="EMBL" id="QED23079.1"/>
    </source>
</evidence>
<evidence type="ECO:0000259" key="10">
    <source>
        <dbReference type="Pfam" id="PF01379"/>
    </source>
</evidence>
<comment type="pathway">
    <text evidence="3">Porphyrin-containing compound metabolism; protoporphyrin-IX biosynthesis; coproporphyrinogen-III from 5-aminolevulinate: step 2/4.</text>
</comment>
<evidence type="ECO:0000256" key="7">
    <source>
        <dbReference type="ARBA" id="ARBA00023244"/>
    </source>
</evidence>
<comment type="cofactor">
    <cofactor evidence="1">
        <name>dipyrromethane</name>
        <dbReference type="ChEBI" id="CHEBI:60342"/>
    </cofactor>
</comment>
<comment type="catalytic activity">
    <reaction evidence="8">
        <text>4 porphobilinogen + H2O = hydroxymethylbilane + 4 NH4(+)</text>
        <dbReference type="Rhea" id="RHEA:13185"/>
        <dbReference type="ChEBI" id="CHEBI:15377"/>
        <dbReference type="ChEBI" id="CHEBI:28938"/>
        <dbReference type="ChEBI" id="CHEBI:57845"/>
        <dbReference type="ChEBI" id="CHEBI:58126"/>
        <dbReference type="EC" id="2.5.1.61"/>
    </reaction>
</comment>
<dbReference type="UniPathway" id="UPA00251">
    <property type="reaction ID" value="UER00319"/>
</dbReference>
<dbReference type="PRINTS" id="PR00151">
    <property type="entry name" value="PORPHBDMNASE"/>
</dbReference>
<dbReference type="PANTHER" id="PTHR11557">
    <property type="entry name" value="PORPHOBILINOGEN DEAMINASE"/>
    <property type="match status" value="1"/>
</dbReference>
<sequence>MLKIRVGTRDSMLAIKQAKIVIKKISKISKGAFKFEIVKIKTIGDKNNEEIISDKGGFKGVFTKEIQDAMQRNEIDIAIHSMKDLQVNMPDGSEVVSILPRDPSNDGFFSDKWPSISKLPHNAKIGTSSLRRKMFLQKIRPDIEIIPIRGNINTRFEKMKNMDLDGIILSYCGPKRLKMLKKSRFSEKIDISIMTPSPGQGAIGIEMLSSNTNDLLRSILQKISCKKTFFEVKKERMLARLACVFCQMPFACNVKKYGEFVELRVNFENDKLGKNIAFNEKMGINTLDAKIEDIAKLISEI</sequence>
<dbReference type="EC" id="2.5.1.61" evidence="9"/>
<dbReference type="PANTHER" id="PTHR11557:SF0">
    <property type="entry name" value="PORPHOBILINOGEN DEAMINASE"/>
    <property type="match status" value="1"/>
</dbReference>
<name>A0A5B8XCJ6_9RICK</name>
<evidence type="ECO:0000256" key="6">
    <source>
        <dbReference type="ARBA" id="ARBA00022679"/>
    </source>
</evidence>
<evidence type="ECO:0000256" key="5">
    <source>
        <dbReference type="ARBA" id="ARBA00011245"/>
    </source>
</evidence>
<proteinExistence type="inferred from homology"/>
<dbReference type="Gene3D" id="3.40.190.10">
    <property type="entry name" value="Periplasmic binding protein-like II"/>
    <property type="match status" value="2"/>
</dbReference>
<dbReference type="GO" id="GO:0004418">
    <property type="term" value="F:hydroxymethylbilane synthase activity"/>
    <property type="evidence" value="ECO:0007669"/>
    <property type="project" value="UniProtKB-UniRule"/>
</dbReference>
<dbReference type="Proteomes" id="UP000321934">
    <property type="component" value="Chromosome"/>
</dbReference>
<reference evidence="11 12" key="1">
    <citation type="journal article" date="2019" name="ISME J.">
        <title>Deianiraea, an extracellular bacterium associated with the ciliate Paramecium, suggests an alternative scenario for the evolution of Rickettsiales.</title>
        <authorList>
            <person name="Castelli M."/>
            <person name="Sabaneyeva E."/>
            <person name="Lanzoni O."/>
            <person name="Lebedeva N."/>
            <person name="Floriano A.M."/>
            <person name="Gaiarsa S."/>
            <person name="Benken K."/>
            <person name="Modeo L."/>
            <person name="Bandi C."/>
            <person name="Potekhin A."/>
            <person name="Sassera D."/>
            <person name="Petroni G."/>
        </authorList>
    </citation>
    <scope>NUCLEOTIDE SEQUENCE [LARGE SCALE GENOMIC DNA]</scope>
    <source>
        <strain evidence="11">CyL4-1</strain>
    </source>
</reference>
<dbReference type="OrthoDB" id="9810298at2"/>
<dbReference type="NCBIfam" id="TIGR00212">
    <property type="entry name" value="hemC"/>
    <property type="match status" value="1"/>
</dbReference>
<dbReference type="PIRSF" id="PIRSF001438">
    <property type="entry name" value="4pyrrol_synth_OHMeBilane_synth"/>
    <property type="match status" value="1"/>
</dbReference>
<comment type="function">
    <text evidence="2">Tetrapolymerization of the monopyrrole PBG into the hydroxymethylbilane pre-uroporphyrinogen in several discrete steps.</text>
</comment>
<keyword evidence="6" id="KW-0808">Transferase</keyword>
<dbReference type="FunFam" id="3.40.190.10:FF:000005">
    <property type="entry name" value="Porphobilinogen deaminase"/>
    <property type="match status" value="1"/>
</dbReference>
<keyword evidence="12" id="KW-1185">Reference proteome</keyword>
<dbReference type="EMBL" id="CP029077">
    <property type="protein sequence ID" value="QED23079.1"/>
    <property type="molecule type" value="Genomic_DNA"/>
</dbReference>
<evidence type="ECO:0000256" key="8">
    <source>
        <dbReference type="ARBA" id="ARBA00048169"/>
    </source>
</evidence>
<comment type="subunit">
    <text evidence="5">Monomer.</text>
</comment>
<evidence type="ECO:0000256" key="4">
    <source>
        <dbReference type="ARBA" id="ARBA00005638"/>
    </source>
</evidence>
<evidence type="ECO:0000256" key="2">
    <source>
        <dbReference type="ARBA" id="ARBA00002869"/>
    </source>
</evidence>
<organism evidence="11 12">
    <name type="scientific">Candidatus Deianiraea vastatrix</name>
    <dbReference type="NCBI Taxonomy" id="2163644"/>
    <lineage>
        <taxon>Bacteria</taxon>
        <taxon>Pseudomonadati</taxon>
        <taxon>Pseudomonadota</taxon>
        <taxon>Alphaproteobacteria</taxon>
        <taxon>Rickettsiales</taxon>
        <taxon>Candidatus Deianiraeaceae</taxon>
        <taxon>Candidatus Deianiraea</taxon>
    </lineage>
</organism>
<dbReference type="SUPFAM" id="SSF53850">
    <property type="entry name" value="Periplasmic binding protein-like II"/>
    <property type="match status" value="1"/>
</dbReference>